<feature type="non-terminal residue" evidence="2">
    <location>
        <position position="1"/>
    </location>
</feature>
<feature type="compositionally biased region" description="Basic residues" evidence="1">
    <location>
        <begin position="101"/>
        <end position="110"/>
    </location>
</feature>
<dbReference type="Proteomes" id="UP000663881">
    <property type="component" value="Unassembled WGS sequence"/>
</dbReference>
<dbReference type="EMBL" id="CAJOAY010027333">
    <property type="protein sequence ID" value="CAF4397794.1"/>
    <property type="molecule type" value="Genomic_DNA"/>
</dbReference>
<proteinExistence type="predicted"/>
<dbReference type="AlphaFoldDB" id="A0A820P2J8"/>
<evidence type="ECO:0000313" key="2">
    <source>
        <dbReference type="EMBL" id="CAF4397794.1"/>
    </source>
</evidence>
<protein>
    <submittedName>
        <fullName evidence="2">Uncharacterized protein</fullName>
    </submittedName>
</protein>
<feature type="compositionally biased region" description="Basic residues" evidence="1">
    <location>
        <begin position="41"/>
        <end position="50"/>
    </location>
</feature>
<feature type="compositionally biased region" description="Polar residues" evidence="1">
    <location>
        <begin position="14"/>
        <end position="36"/>
    </location>
</feature>
<accession>A0A820P2J8</accession>
<evidence type="ECO:0000313" key="3">
    <source>
        <dbReference type="Proteomes" id="UP000663881"/>
    </source>
</evidence>
<reference evidence="2" key="1">
    <citation type="submission" date="2021-02" db="EMBL/GenBank/DDBJ databases">
        <authorList>
            <person name="Nowell W R."/>
        </authorList>
    </citation>
    <scope>NUCLEOTIDE SEQUENCE</scope>
</reference>
<sequence length="118" mass="13541">FLPPLYINEEIIDNSPNNQQSIFSPSELSLRSNSPIDNRRASVRQLKRRTFRESKDSSLLIKKRMRLGTDINSNSTIDNISNNNDQNSTPNEQQSPEIKRYRTVGKRGGKRTVIQPGR</sequence>
<evidence type="ECO:0000256" key="1">
    <source>
        <dbReference type="SAM" id="MobiDB-lite"/>
    </source>
</evidence>
<gene>
    <name evidence="2" type="ORF">OKA104_LOCUS51229</name>
</gene>
<name>A0A820P2J8_9BILA</name>
<organism evidence="2 3">
    <name type="scientific">Adineta steineri</name>
    <dbReference type="NCBI Taxonomy" id="433720"/>
    <lineage>
        <taxon>Eukaryota</taxon>
        <taxon>Metazoa</taxon>
        <taxon>Spiralia</taxon>
        <taxon>Gnathifera</taxon>
        <taxon>Rotifera</taxon>
        <taxon>Eurotatoria</taxon>
        <taxon>Bdelloidea</taxon>
        <taxon>Adinetida</taxon>
        <taxon>Adinetidae</taxon>
        <taxon>Adineta</taxon>
    </lineage>
</organism>
<feature type="region of interest" description="Disordered" evidence="1">
    <location>
        <begin position="14"/>
        <end position="118"/>
    </location>
</feature>
<feature type="compositionally biased region" description="Low complexity" evidence="1">
    <location>
        <begin position="69"/>
        <end position="89"/>
    </location>
</feature>
<comment type="caution">
    <text evidence="2">The sequence shown here is derived from an EMBL/GenBank/DDBJ whole genome shotgun (WGS) entry which is preliminary data.</text>
</comment>